<keyword evidence="9" id="KW-1133">Transmembrane helix</keyword>
<dbReference type="PANTHER" id="PTHR32227">
    <property type="entry name" value="GLUCAN ENDO-1,3-BETA-GLUCOSIDASE BG1-RELATED-RELATED"/>
    <property type="match status" value="1"/>
</dbReference>
<organism evidence="10 11">
    <name type="scientific">Brassica rapa subsp. trilocularis</name>
    <dbReference type="NCBI Taxonomy" id="1813537"/>
    <lineage>
        <taxon>Eukaryota</taxon>
        <taxon>Viridiplantae</taxon>
        <taxon>Streptophyta</taxon>
        <taxon>Embryophyta</taxon>
        <taxon>Tracheophyta</taxon>
        <taxon>Spermatophyta</taxon>
        <taxon>Magnoliopsida</taxon>
        <taxon>eudicotyledons</taxon>
        <taxon>Gunneridae</taxon>
        <taxon>Pentapetalae</taxon>
        <taxon>rosids</taxon>
        <taxon>malvids</taxon>
        <taxon>Brassicales</taxon>
        <taxon>Brassicaceae</taxon>
        <taxon>Brassiceae</taxon>
        <taxon>Brassica</taxon>
    </lineage>
</organism>
<dbReference type="Gene3D" id="3.20.20.80">
    <property type="entry name" value="Glycosidases"/>
    <property type="match status" value="1"/>
</dbReference>
<dbReference type="InterPro" id="IPR017853">
    <property type="entry name" value="GH"/>
</dbReference>
<keyword evidence="9" id="KW-0472">Membrane</keyword>
<dbReference type="Proteomes" id="UP000823674">
    <property type="component" value="Chromosome A07"/>
</dbReference>
<dbReference type="PROSITE" id="PS00587">
    <property type="entry name" value="GLYCOSYL_HYDROL_F17"/>
    <property type="match status" value="1"/>
</dbReference>
<dbReference type="SUPFAM" id="SSF51445">
    <property type="entry name" value="(Trans)glycosidases"/>
    <property type="match status" value="1"/>
</dbReference>
<feature type="transmembrane region" description="Helical" evidence="9">
    <location>
        <begin position="88"/>
        <end position="109"/>
    </location>
</feature>
<accession>A0ABQ7L1J3</accession>
<gene>
    <name evidence="10" type="primary">A07p027140.1_BraROA</name>
    <name evidence="10" type="ORF">IGI04_027382</name>
</gene>
<name>A0ABQ7L1J3_BRACM</name>
<dbReference type="InterPro" id="IPR000490">
    <property type="entry name" value="Glyco_hydro_17"/>
</dbReference>
<evidence type="ECO:0000256" key="1">
    <source>
        <dbReference type="ARBA" id="ARBA00000382"/>
    </source>
</evidence>
<dbReference type="EMBL" id="JADBGQ010000009">
    <property type="protein sequence ID" value="KAG5379540.1"/>
    <property type="molecule type" value="Genomic_DNA"/>
</dbReference>
<dbReference type="EC" id="3.2.1.39" evidence="3"/>
<dbReference type="Pfam" id="PF00332">
    <property type="entry name" value="Glyco_hydro_17"/>
    <property type="match status" value="1"/>
</dbReference>
<keyword evidence="11" id="KW-1185">Reference proteome</keyword>
<keyword evidence="5 7" id="KW-0326">Glycosidase</keyword>
<sequence length="519" mass="56095">MICHKNPRASKLQLKHERCSLCSRDTDLQLIQTNITLSLSSFSLFLYYYCFVCSTLKFSEILTLWPHHCLLLSSPYNHSLLLSLSTPSLLSMASSQISFSLVCLALLLFSFPLTVTSIGINYGQVANNLPPPKNVIPLLKSVGATKVKLYDADPQALRAFSGSGFDLTVSLGNEYLAQMKDSDKARDWVKQNVQAYLPGTKIVAIVVGNEVLTSNQSDLSAALFPAMQSIHGALVDCGLNKQIFVTTAHSLAILDVSYPPSATSFRHDLLGTLTPILDFHVKTGSPILINAYPFFAYEGNPKHISLDFVLFQPNQGFTDPGSNFHYDNMLFAQVDAVYHALDAVGISYKKVPIVVSETGWPSNGDPQEVGANCDNARKYNGNLIKMMMSKKMRTPIRPDCDLTIFVFALFNENMKPGPTSERNYGLFNPDGTPVYSLGIKTSSSSGGGSSGSKNSTGGGGSSSSGGTTGGSPGASAGGGIYTPENPSPDYMSISSARGKGRFVECVFFFLLLCIIKLRL</sequence>
<proteinExistence type="inferred from homology"/>
<feature type="region of interest" description="Disordered" evidence="8">
    <location>
        <begin position="438"/>
        <end position="481"/>
    </location>
</feature>
<dbReference type="InterPro" id="IPR044965">
    <property type="entry name" value="Glyco_hydro_17_plant"/>
</dbReference>
<evidence type="ECO:0000256" key="5">
    <source>
        <dbReference type="ARBA" id="ARBA00023295"/>
    </source>
</evidence>
<comment type="caution">
    <text evidence="10">The sequence shown here is derived from an EMBL/GenBank/DDBJ whole genome shotgun (WGS) entry which is preliminary data.</text>
</comment>
<comment type="catalytic activity">
    <reaction evidence="1">
        <text>Hydrolysis of (1-&gt;3)-beta-D-glucosidic linkages in (1-&gt;3)-beta-D-glucans.</text>
        <dbReference type="EC" id="3.2.1.39"/>
    </reaction>
</comment>
<evidence type="ECO:0000256" key="2">
    <source>
        <dbReference type="ARBA" id="ARBA00008773"/>
    </source>
</evidence>
<evidence type="ECO:0000313" key="11">
    <source>
        <dbReference type="Proteomes" id="UP000823674"/>
    </source>
</evidence>
<reference evidence="10 11" key="1">
    <citation type="submission" date="2021-03" db="EMBL/GenBank/DDBJ databases">
        <authorList>
            <person name="King G.J."/>
            <person name="Bancroft I."/>
            <person name="Baten A."/>
            <person name="Bloomfield J."/>
            <person name="Borpatragohain P."/>
            <person name="He Z."/>
            <person name="Irish N."/>
            <person name="Irwin J."/>
            <person name="Liu K."/>
            <person name="Mauleon R.P."/>
            <person name="Moore J."/>
            <person name="Morris R."/>
            <person name="Ostergaard L."/>
            <person name="Wang B."/>
            <person name="Wells R."/>
        </authorList>
    </citation>
    <scope>NUCLEOTIDE SEQUENCE [LARGE SCALE GENOMIC DNA]</scope>
    <source>
        <strain evidence="10">R-o-18</strain>
        <tissue evidence="10">Leaf</tissue>
    </source>
</reference>
<keyword evidence="4 7" id="KW-0378">Hydrolase</keyword>
<evidence type="ECO:0000256" key="4">
    <source>
        <dbReference type="ARBA" id="ARBA00022801"/>
    </source>
</evidence>
<evidence type="ECO:0000256" key="9">
    <source>
        <dbReference type="SAM" id="Phobius"/>
    </source>
</evidence>
<evidence type="ECO:0000256" key="8">
    <source>
        <dbReference type="SAM" id="MobiDB-lite"/>
    </source>
</evidence>
<evidence type="ECO:0000256" key="6">
    <source>
        <dbReference type="RuleBase" id="RU004335"/>
    </source>
</evidence>
<comment type="similarity">
    <text evidence="2 6">Belongs to the glycosyl hydrolase 17 family.</text>
</comment>
<protein>
    <recommendedName>
        <fullName evidence="3">glucan endo-1,3-beta-D-glucosidase</fullName>
        <ecNumber evidence="3">3.2.1.39</ecNumber>
    </recommendedName>
</protein>
<evidence type="ECO:0000256" key="3">
    <source>
        <dbReference type="ARBA" id="ARBA00012780"/>
    </source>
</evidence>
<evidence type="ECO:0000313" key="10">
    <source>
        <dbReference type="EMBL" id="KAG5379540.1"/>
    </source>
</evidence>
<keyword evidence="9" id="KW-0812">Transmembrane</keyword>
<feature type="compositionally biased region" description="Gly residues" evidence="8">
    <location>
        <begin position="445"/>
        <end position="480"/>
    </location>
</feature>
<evidence type="ECO:0000256" key="7">
    <source>
        <dbReference type="RuleBase" id="RU004336"/>
    </source>
</evidence>